<feature type="domain" description="Inhibitor I9" evidence="14">
    <location>
        <begin position="9"/>
        <end position="71"/>
    </location>
</feature>
<evidence type="ECO:0000256" key="4">
    <source>
        <dbReference type="ARBA" id="ARBA00022523"/>
    </source>
</evidence>
<dbReference type="OrthoDB" id="10256524at2759"/>
<feature type="domain" description="Peptidase S8/S53" evidence="13">
    <location>
        <begin position="98"/>
        <end position="573"/>
    </location>
</feature>
<dbReference type="PROSITE" id="PS00138">
    <property type="entry name" value="SUBTILASE_SER"/>
    <property type="match status" value="1"/>
</dbReference>
<keyword evidence="7" id="KW-0732">Signal</keyword>
<dbReference type="InterPro" id="IPR010259">
    <property type="entry name" value="S8pro/Inhibitor_I9"/>
</dbReference>
<keyword evidence="6 12" id="KW-0645">Protease</keyword>
<evidence type="ECO:0000256" key="7">
    <source>
        <dbReference type="ARBA" id="ARBA00022729"/>
    </source>
</evidence>
<name>A0A2Z6N0L8_TRISU</name>
<feature type="domain" description="Subtilisin-like protease fibronectin type-III" evidence="15">
    <location>
        <begin position="632"/>
        <end position="698"/>
    </location>
</feature>
<dbReference type="Pfam" id="PF00082">
    <property type="entry name" value="Peptidase_S8"/>
    <property type="match status" value="1"/>
</dbReference>
<dbReference type="CDD" id="cd02120">
    <property type="entry name" value="PA_subtilisin_like"/>
    <property type="match status" value="1"/>
</dbReference>
<keyword evidence="17" id="KW-1185">Reference proteome</keyword>
<dbReference type="Gene3D" id="3.40.50.200">
    <property type="entry name" value="Peptidase S8/S53 domain"/>
    <property type="match status" value="1"/>
</dbReference>
<dbReference type="FunFam" id="3.40.50.200:FF:000006">
    <property type="entry name" value="Subtilisin-like protease SBT1.5"/>
    <property type="match status" value="1"/>
</dbReference>
<feature type="active site" description="Charge relay system" evidence="11 12">
    <location>
        <position position="170"/>
    </location>
</feature>
<dbReference type="PANTHER" id="PTHR10795">
    <property type="entry name" value="PROPROTEIN CONVERTASE SUBTILISIN/KEXIN"/>
    <property type="match status" value="1"/>
</dbReference>
<dbReference type="Gene3D" id="2.60.40.2310">
    <property type="match status" value="1"/>
</dbReference>
<reference evidence="17" key="1">
    <citation type="journal article" date="2017" name="Front. Plant Sci.">
        <title>Climate Clever Clovers: New Paradigm to Reduce the Environmental Footprint of Ruminants by Breeding Low Methanogenic Forages Utilizing Haplotype Variation.</title>
        <authorList>
            <person name="Kaur P."/>
            <person name="Appels R."/>
            <person name="Bayer P.E."/>
            <person name="Keeble-Gagnere G."/>
            <person name="Wang J."/>
            <person name="Hirakawa H."/>
            <person name="Shirasawa K."/>
            <person name="Vercoe P."/>
            <person name="Stefanova K."/>
            <person name="Durmic Z."/>
            <person name="Nichols P."/>
            <person name="Revell C."/>
            <person name="Isobe S.N."/>
            <person name="Edwards D."/>
            <person name="Erskine W."/>
        </authorList>
    </citation>
    <scope>NUCLEOTIDE SEQUENCE [LARGE SCALE GENOMIC DNA]</scope>
    <source>
        <strain evidence="17">cv. Daliak</strain>
    </source>
</reference>
<evidence type="ECO:0000256" key="8">
    <source>
        <dbReference type="ARBA" id="ARBA00022801"/>
    </source>
</evidence>
<keyword evidence="8 12" id="KW-0378">Hydrolase</keyword>
<keyword evidence="4" id="KW-0052">Apoplast</keyword>
<dbReference type="EMBL" id="DF973299">
    <property type="protein sequence ID" value="GAU24959.1"/>
    <property type="molecule type" value="Genomic_DNA"/>
</dbReference>
<evidence type="ECO:0000259" key="15">
    <source>
        <dbReference type="Pfam" id="PF17766"/>
    </source>
</evidence>
<evidence type="ECO:0000256" key="6">
    <source>
        <dbReference type="ARBA" id="ARBA00022670"/>
    </source>
</evidence>
<organism evidence="16 17">
    <name type="scientific">Trifolium subterraneum</name>
    <name type="common">Subterranean clover</name>
    <dbReference type="NCBI Taxonomy" id="3900"/>
    <lineage>
        <taxon>Eukaryota</taxon>
        <taxon>Viridiplantae</taxon>
        <taxon>Streptophyta</taxon>
        <taxon>Embryophyta</taxon>
        <taxon>Tracheophyta</taxon>
        <taxon>Spermatophyta</taxon>
        <taxon>Magnoliopsida</taxon>
        <taxon>eudicotyledons</taxon>
        <taxon>Gunneridae</taxon>
        <taxon>Pentapetalae</taxon>
        <taxon>rosids</taxon>
        <taxon>fabids</taxon>
        <taxon>Fabales</taxon>
        <taxon>Fabaceae</taxon>
        <taxon>Papilionoideae</taxon>
        <taxon>50 kb inversion clade</taxon>
        <taxon>NPAAA clade</taxon>
        <taxon>Hologalegina</taxon>
        <taxon>IRL clade</taxon>
        <taxon>Trifolieae</taxon>
        <taxon>Trifolium</taxon>
    </lineage>
</organism>
<comment type="similarity">
    <text evidence="3 12">Belongs to the peptidase S8 family.</text>
</comment>
<dbReference type="Gene3D" id="3.50.30.30">
    <property type="match status" value="1"/>
</dbReference>
<evidence type="ECO:0000256" key="10">
    <source>
        <dbReference type="ARBA" id="ARBA00023180"/>
    </source>
</evidence>
<evidence type="ECO:0000256" key="1">
    <source>
        <dbReference type="ARBA" id="ARBA00002076"/>
    </source>
</evidence>
<sequence length="802" mass="86415">MGATDSTNGSIRKDHAYVLNTVLRRNKKALVHNYKYGFSGFAARLSKDEANSIAQEPGVVSVFPNPTLKLHTTRSWDFLKLQTCVKIDSTFSNSSSSSNVVIGMLDSGIWPEAESFSDNGMGPIPPGWKGICMTSDDFNASNCNRKIIGARYYPDGNDDVTITARDKAGHGTHTASTAAGNVVSGASYYGLATGTAKGGSPESRLAIYKVCYNHGCLGSSILAAFDDAISDGVNVLSISLGGDPDPEPDLTEDVIAIGAFHAVEHGILVVCSAGNAGPRYSTVTNDAPWILTVGATTIDRSLQSNIVLGNNKVVKGEAINLSPLSKSADYPLITGESAKATNADSAKARKCHRNSLDKKKIKGNIVICDGINDDDDDDDDYRTIKKIAIVKDLGGLGLVHITDKEEADADSYGDFPATIVRSKDDATILQYVNSTRNPKATILPTTTVIDYKPAPMVAIFSSRGPSALSKNIIKPDIAAPGAAILAAWTGIHNDETIIPKGKILSPYNIISGTSMSCPHVSGLAASIKSKNPTWSPSAIKSAIMTSATQINNMKAPITTDLGSVATPYDYGAGEITTTESFQPGLVYETTTMDYFNYLCYIGLNPTTIKMISKTVPKNFSCPEDATPDRISNINYPSIAISKFTGKEIVNVSRTVTNIGEEDETVYSAIVDVPNGVKVQLIPEKLEFTKSRKTKNLLLLMKLAWHAVFRIAAAEAPVDGRDTQPALRGARVHCYIYVVAFCSRKREKVERFHGFFTNNKARVLEDFSWVISRVGGIIVTPWKHLLVEFLGHEKRFGKMVGRN</sequence>
<comment type="subcellular location">
    <subcellularLocation>
        <location evidence="2">Secreted</location>
        <location evidence="2">Extracellular space</location>
        <location evidence="2">Apoplast</location>
    </subcellularLocation>
</comment>
<accession>A0A2Z6N0L8</accession>
<dbReference type="FunFam" id="3.50.30.30:FF:000005">
    <property type="entry name" value="subtilisin-like protease SBT1.5"/>
    <property type="match status" value="1"/>
</dbReference>
<evidence type="ECO:0000256" key="9">
    <source>
        <dbReference type="ARBA" id="ARBA00022825"/>
    </source>
</evidence>
<dbReference type="Gene3D" id="3.30.70.80">
    <property type="entry name" value="Peptidase S8 propeptide/proteinase inhibitor I9"/>
    <property type="match status" value="1"/>
</dbReference>
<dbReference type="GO" id="GO:0009609">
    <property type="term" value="P:response to symbiotic bacterium"/>
    <property type="evidence" value="ECO:0007669"/>
    <property type="project" value="UniProtKB-ARBA"/>
</dbReference>
<evidence type="ECO:0000313" key="16">
    <source>
        <dbReference type="EMBL" id="GAU24959.1"/>
    </source>
</evidence>
<dbReference type="InterPro" id="IPR036852">
    <property type="entry name" value="Peptidase_S8/S53_dom_sf"/>
</dbReference>
<keyword evidence="9 12" id="KW-0720">Serine protease</keyword>
<dbReference type="InterPro" id="IPR023828">
    <property type="entry name" value="Peptidase_S8_Ser-AS"/>
</dbReference>
<evidence type="ECO:0000256" key="12">
    <source>
        <dbReference type="PROSITE-ProRule" id="PRU01240"/>
    </source>
</evidence>
<dbReference type="InterPro" id="IPR015500">
    <property type="entry name" value="Peptidase_S8_subtilisin-rel"/>
</dbReference>
<dbReference type="GO" id="GO:0009610">
    <property type="term" value="P:response to symbiotic fungus"/>
    <property type="evidence" value="ECO:0007669"/>
    <property type="project" value="UniProtKB-ARBA"/>
</dbReference>
<evidence type="ECO:0000259" key="13">
    <source>
        <dbReference type="Pfam" id="PF00082"/>
    </source>
</evidence>
<dbReference type="AlphaFoldDB" id="A0A2Z6N0L8"/>
<evidence type="ECO:0000256" key="5">
    <source>
        <dbReference type="ARBA" id="ARBA00022525"/>
    </source>
</evidence>
<dbReference type="CDD" id="cd04852">
    <property type="entry name" value="Peptidases_S8_3"/>
    <property type="match status" value="1"/>
</dbReference>
<evidence type="ECO:0008006" key="18">
    <source>
        <dbReference type="Google" id="ProtNLM"/>
    </source>
</evidence>
<dbReference type="PRINTS" id="PR00723">
    <property type="entry name" value="SUBTILISIN"/>
</dbReference>
<feature type="active site" description="Charge relay system" evidence="11 12">
    <location>
        <position position="106"/>
    </location>
</feature>
<evidence type="ECO:0000256" key="3">
    <source>
        <dbReference type="ARBA" id="ARBA00011073"/>
    </source>
</evidence>
<keyword evidence="10" id="KW-0325">Glycoprotein</keyword>
<dbReference type="Proteomes" id="UP000242715">
    <property type="component" value="Unassembled WGS sequence"/>
</dbReference>
<dbReference type="InterPro" id="IPR037045">
    <property type="entry name" value="S8pro/Inhibitor_I9_sf"/>
</dbReference>
<dbReference type="Pfam" id="PF05922">
    <property type="entry name" value="Inhibitor_I9"/>
    <property type="match status" value="1"/>
</dbReference>
<gene>
    <name evidence="16" type="ORF">TSUD_311940</name>
</gene>
<comment type="function">
    <text evidence="1">Required for arbuscular mycorrhiza (AM) development during AM symbiosis with AM fungi (e.g. Glomeromycota intraradices).</text>
</comment>
<evidence type="ECO:0000313" key="17">
    <source>
        <dbReference type="Proteomes" id="UP000242715"/>
    </source>
</evidence>
<evidence type="ECO:0000256" key="2">
    <source>
        <dbReference type="ARBA" id="ARBA00004271"/>
    </source>
</evidence>
<feature type="active site" description="Charge relay system" evidence="11 12">
    <location>
        <position position="514"/>
    </location>
</feature>
<keyword evidence="5" id="KW-0964">Secreted</keyword>
<proteinExistence type="inferred from homology"/>
<dbReference type="GO" id="GO:0048046">
    <property type="term" value="C:apoplast"/>
    <property type="evidence" value="ECO:0007669"/>
    <property type="project" value="UniProtKB-SubCell"/>
</dbReference>
<dbReference type="GO" id="GO:0006508">
    <property type="term" value="P:proteolysis"/>
    <property type="evidence" value="ECO:0007669"/>
    <property type="project" value="UniProtKB-KW"/>
</dbReference>
<dbReference type="InterPro" id="IPR000209">
    <property type="entry name" value="Peptidase_S8/S53_dom"/>
</dbReference>
<dbReference type="GO" id="GO:0004252">
    <property type="term" value="F:serine-type endopeptidase activity"/>
    <property type="evidence" value="ECO:0007669"/>
    <property type="project" value="UniProtKB-UniRule"/>
</dbReference>
<evidence type="ECO:0000256" key="11">
    <source>
        <dbReference type="PIRSR" id="PIRSR615500-1"/>
    </source>
</evidence>
<evidence type="ECO:0000259" key="14">
    <source>
        <dbReference type="Pfam" id="PF05922"/>
    </source>
</evidence>
<dbReference type="InterPro" id="IPR034197">
    <property type="entry name" value="Peptidases_S8_3"/>
</dbReference>
<dbReference type="PROSITE" id="PS51892">
    <property type="entry name" value="SUBTILASE"/>
    <property type="match status" value="1"/>
</dbReference>
<dbReference type="Pfam" id="PF17766">
    <property type="entry name" value="fn3_6"/>
    <property type="match status" value="1"/>
</dbReference>
<dbReference type="InterPro" id="IPR041469">
    <property type="entry name" value="Subtilisin-like_FN3"/>
</dbReference>
<dbReference type="InterPro" id="IPR045051">
    <property type="entry name" value="SBT"/>
</dbReference>
<dbReference type="SUPFAM" id="SSF52743">
    <property type="entry name" value="Subtilisin-like"/>
    <property type="match status" value="1"/>
</dbReference>
<protein>
    <recommendedName>
        <fullName evidence="18">Subtilisin-like protease fibronectin type-III domain-containing protein</fullName>
    </recommendedName>
</protein>